<gene>
    <name evidence="4" type="ORF">I6G56_08965</name>
</gene>
<sequence>MPIDTAISPQSYLFVPGSRPERFERALSSGADAVIVDLEDAVEPAAKDAARETVAAWVSRSRPVLVRINGRDTPWFERDAKLAALDGVAGIVIPKAEGPDDVAAVVAHARRELPVYPLVETARGMWAALDIAKAPCVQRLMFGTLDFIAEMGMDDDRDPLNPHRAQLALVSRVAGLDAPVDGVTPDVHDADRLTADALNGKRHGFGAKLCIHPAQVGIVHACYGPSERELDWAARVVDAASRAEAGAIAVDGKMVDRPVVLRAQRLLARAARRRGGAQA</sequence>
<dbReference type="InterPro" id="IPR040442">
    <property type="entry name" value="Pyrv_kinase-like_dom_sf"/>
</dbReference>
<name>A0A7U4SSL4_9BURK</name>
<dbReference type="GO" id="GO:0016829">
    <property type="term" value="F:lyase activity"/>
    <property type="evidence" value="ECO:0007669"/>
    <property type="project" value="UniProtKB-KW"/>
</dbReference>
<dbReference type="AlphaFoldDB" id="A0A7U4SSL4"/>
<dbReference type="KEGG" id="bhg:I6G56_08965"/>
<evidence type="ECO:0000256" key="3">
    <source>
        <dbReference type="ARBA" id="ARBA00022842"/>
    </source>
</evidence>
<accession>A0A7T2U407</accession>
<proteinExistence type="predicted"/>
<dbReference type="Proteomes" id="UP000594943">
    <property type="component" value="Chromosome 1"/>
</dbReference>
<dbReference type="PANTHER" id="PTHR32308:SF10">
    <property type="entry name" value="CITRATE LYASE SUBUNIT BETA"/>
    <property type="match status" value="1"/>
</dbReference>
<evidence type="ECO:0000313" key="4">
    <source>
        <dbReference type="EMBL" id="QPS45164.1"/>
    </source>
</evidence>
<evidence type="ECO:0000256" key="1">
    <source>
        <dbReference type="ARBA" id="ARBA00001946"/>
    </source>
</evidence>
<accession>A0A7U4SSL4</accession>
<dbReference type="PIRSF" id="PIRSF015582">
    <property type="entry name" value="Cit_lyase_B"/>
    <property type="match status" value="1"/>
</dbReference>
<dbReference type="InterPro" id="IPR005000">
    <property type="entry name" value="Aldolase/citrate-lyase_domain"/>
</dbReference>
<evidence type="ECO:0000313" key="5">
    <source>
        <dbReference type="Proteomes" id="UP000594943"/>
    </source>
</evidence>
<keyword evidence="3" id="KW-0460">Magnesium</keyword>
<dbReference type="Pfam" id="PF03328">
    <property type="entry name" value="HpcH_HpaI"/>
    <property type="match status" value="1"/>
</dbReference>
<keyword evidence="4" id="KW-0456">Lyase</keyword>
<keyword evidence="2" id="KW-0479">Metal-binding</keyword>
<comment type="cofactor">
    <cofactor evidence="1">
        <name>Mg(2+)</name>
        <dbReference type="ChEBI" id="CHEBI:18420"/>
    </cofactor>
</comment>
<dbReference type="InterPro" id="IPR015813">
    <property type="entry name" value="Pyrv/PenolPyrv_kinase-like_dom"/>
</dbReference>
<dbReference type="SUPFAM" id="SSF51621">
    <property type="entry name" value="Phosphoenolpyruvate/pyruvate domain"/>
    <property type="match status" value="1"/>
</dbReference>
<evidence type="ECO:0000256" key="2">
    <source>
        <dbReference type="ARBA" id="ARBA00022723"/>
    </source>
</evidence>
<dbReference type="GO" id="GO:0000287">
    <property type="term" value="F:magnesium ion binding"/>
    <property type="evidence" value="ECO:0007669"/>
    <property type="project" value="TreeGrafter"/>
</dbReference>
<protein>
    <submittedName>
        <fullName evidence="4">CoA ester lyase</fullName>
    </submittedName>
</protein>
<reference evidence="4 5" key="1">
    <citation type="submission" date="2020-12" db="EMBL/GenBank/DDBJ databases">
        <title>FDA dAtabase for Regulatory Grade micrObial Sequences (FDA-ARGOS): Supporting development and validation of Infectious Disease Dx tests.</title>
        <authorList>
            <person name="Nelson B."/>
            <person name="Plummer A."/>
            <person name="Tallon L."/>
            <person name="Sadzewicz L."/>
            <person name="Zhao X."/>
            <person name="Boylan J."/>
            <person name="Ott S."/>
            <person name="Bowen H."/>
            <person name="Vavikolanu K."/>
            <person name="Mehta A."/>
            <person name="Aluvathingal J."/>
            <person name="Nadendla S."/>
            <person name="Myers T."/>
            <person name="Yan Y."/>
            <person name="Sichtig H."/>
        </authorList>
    </citation>
    <scope>NUCLEOTIDE SEQUENCE [LARGE SCALE GENOMIC DNA]</scope>
    <source>
        <strain evidence="4 5">FDAARGOS_899</strain>
    </source>
</reference>
<dbReference type="InterPro" id="IPR011206">
    <property type="entry name" value="Citrate_lyase_beta/mcl1/mcl2"/>
</dbReference>
<dbReference type="PANTHER" id="PTHR32308">
    <property type="entry name" value="LYASE BETA SUBUNIT, PUTATIVE (AFU_ORTHOLOGUE AFUA_4G13030)-RELATED"/>
    <property type="match status" value="1"/>
</dbReference>
<dbReference type="Gene3D" id="3.20.20.60">
    <property type="entry name" value="Phosphoenolpyruvate-binding domains"/>
    <property type="match status" value="1"/>
</dbReference>
<dbReference type="RefSeq" id="WP_006026418.1">
    <property type="nucleotide sequence ID" value="NZ_CP013380.1"/>
</dbReference>
<dbReference type="EMBL" id="CP065686">
    <property type="protein sequence ID" value="QPS45164.1"/>
    <property type="molecule type" value="Genomic_DNA"/>
</dbReference>
<organism evidence="4 5">
    <name type="scientific">Burkholderia humptydooensis</name>
    <dbReference type="NCBI Taxonomy" id="430531"/>
    <lineage>
        <taxon>Bacteria</taxon>
        <taxon>Pseudomonadati</taxon>
        <taxon>Pseudomonadota</taxon>
        <taxon>Betaproteobacteria</taxon>
        <taxon>Burkholderiales</taxon>
        <taxon>Burkholderiaceae</taxon>
        <taxon>Burkholderia</taxon>
        <taxon>pseudomallei group</taxon>
    </lineage>
</organism>
<dbReference type="GO" id="GO:0006107">
    <property type="term" value="P:oxaloacetate metabolic process"/>
    <property type="evidence" value="ECO:0007669"/>
    <property type="project" value="TreeGrafter"/>
</dbReference>